<comment type="caution">
    <text evidence="1">The sequence shown here is derived from an EMBL/GenBank/DDBJ whole genome shotgun (WGS) entry which is preliminary data.</text>
</comment>
<sequence>MLPFPMVRLRNKRFRRQGDRSIQSSNPFSLSPMMGFPFEIFMLVLEQACGTYFQTMKEFIDMRSLVMTVCAFWHDVVLEHGQFWSQYHIMPGKRYVDILDWTSHFNNRLVDLTVHLDSTPLPLLAAGSSRASNGGRLTLLETAVEAARHAGRCDRLHVTAHEVTALPTFLDGIRHSDGSDLEALSIGRIVSQDPNAVAFHTLAHPIFGSYLPRLRFIRLLAFVLSWNDLFYYPEAVYLVFHQVMESFMIPTWKQLEAVLLSAPNLRRLSLRHFACGPLVGSARAVVLPNVVELDMCFCGDNLAAFMAGCVLPSLTTYTATFSHPGDIVQLLWCKDLLANVTSFTLSGRCDRLPDIVAMFRSLPMMEHVNLSDAGPSFIEALTPGKAHNYTLLCPLLREVSLCDCPLLLIADFVWFRKVLGSPIDLLEIHDLPDYDLRVETWIGENVGYMSMDPPYDFRDAWIWHNENYSAIE</sequence>
<protein>
    <recommendedName>
        <fullName evidence="3">F-box domain-containing protein</fullName>
    </recommendedName>
</protein>
<accession>A0AAD7IRN4</accession>
<name>A0AAD7IRN4_9AGAR</name>
<dbReference type="InterPro" id="IPR032675">
    <property type="entry name" value="LRR_dom_sf"/>
</dbReference>
<reference evidence="1" key="1">
    <citation type="submission" date="2023-03" db="EMBL/GenBank/DDBJ databases">
        <title>Massive genome expansion in bonnet fungi (Mycena s.s.) driven by repeated elements and novel gene families across ecological guilds.</title>
        <authorList>
            <consortium name="Lawrence Berkeley National Laboratory"/>
            <person name="Harder C.B."/>
            <person name="Miyauchi S."/>
            <person name="Viragh M."/>
            <person name="Kuo A."/>
            <person name="Thoen E."/>
            <person name="Andreopoulos B."/>
            <person name="Lu D."/>
            <person name="Skrede I."/>
            <person name="Drula E."/>
            <person name="Henrissat B."/>
            <person name="Morin E."/>
            <person name="Kohler A."/>
            <person name="Barry K."/>
            <person name="LaButti K."/>
            <person name="Morin E."/>
            <person name="Salamov A."/>
            <person name="Lipzen A."/>
            <person name="Mereny Z."/>
            <person name="Hegedus B."/>
            <person name="Baldrian P."/>
            <person name="Stursova M."/>
            <person name="Weitz H."/>
            <person name="Taylor A."/>
            <person name="Grigoriev I.V."/>
            <person name="Nagy L.G."/>
            <person name="Martin F."/>
            <person name="Kauserud H."/>
        </authorList>
    </citation>
    <scope>NUCLEOTIDE SEQUENCE</scope>
    <source>
        <strain evidence="1">CBHHK182m</strain>
    </source>
</reference>
<keyword evidence="2" id="KW-1185">Reference proteome</keyword>
<dbReference type="Proteomes" id="UP001215598">
    <property type="component" value="Unassembled WGS sequence"/>
</dbReference>
<gene>
    <name evidence="1" type="ORF">B0H16DRAFT_890706</name>
</gene>
<organism evidence="1 2">
    <name type="scientific">Mycena metata</name>
    <dbReference type="NCBI Taxonomy" id="1033252"/>
    <lineage>
        <taxon>Eukaryota</taxon>
        <taxon>Fungi</taxon>
        <taxon>Dikarya</taxon>
        <taxon>Basidiomycota</taxon>
        <taxon>Agaricomycotina</taxon>
        <taxon>Agaricomycetes</taxon>
        <taxon>Agaricomycetidae</taxon>
        <taxon>Agaricales</taxon>
        <taxon>Marasmiineae</taxon>
        <taxon>Mycenaceae</taxon>
        <taxon>Mycena</taxon>
    </lineage>
</organism>
<evidence type="ECO:0008006" key="3">
    <source>
        <dbReference type="Google" id="ProtNLM"/>
    </source>
</evidence>
<evidence type="ECO:0000313" key="2">
    <source>
        <dbReference type="Proteomes" id="UP001215598"/>
    </source>
</evidence>
<dbReference type="SUPFAM" id="SSF52047">
    <property type="entry name" value="RNI-like"/>
    <property type="match status" value="1"/>
</dbReference>
<dbReference type="Gene3D" id="3.80.10.10">
    <property type="entry name" value="Ribonuclease Inhibitor"/>
    <property type="match status" value="1"/>
</dbReference>
<dbReference type="AlphaFoldDB" id="A0AAD7IRN4"/>
<dbReference type="EMBL" id="JARKIB010000070">
    <property type="protein sequence ID" value="KAJ7749111.1"/>
    <property type="molecule type" value="Genomic_DNA"/>
</dbReference>
<proteinExistence type="predicted"/>
<evidence type="ECO:0000313" key="1">
    <source>
        <dbReference type="EMBL" id="KAJ7749111.1"/>
    </source>
</evidence>